<dbReference type="InterPro" id="IPR056924">
    <property type="entry name" value="SH3_Tf2-1"/>
</dbReference>
<evidence type="ECO:0000313" key="3">
    <source>
        <dbReference type="Proteomes" id="UP001652660"/>
    </source>
</evidence>
<feature type="region of interest" description="Disordered" evidence="1">
    <location>
        <begin position="1"/>
        <end position="39"/>
    </location>
</feature>
<dbReference type="Pfam" id="PF24626">
    <property type="entry name" value="SH3_Tf2-1"/>
    <property type="match status" value="1"/>
</dbReference>
<dbReference type="InterPro" id="IPR016197">
    <property type="entry name" value="Chromo-like_dom_sf"/>
</dbReference>
<dbReference type="SUPFAM" id="SSF54160">
    <property type="entry name" value="Chromo domain-like"/>
    <property type="match status" value="1"/>
</dbReference>
<evidence type="ECO:0000256" key="1">
    <source>
        <dbReference type="SAM" id="MobiDB-lite"/>
    </source>
</evidence>
<evidence type="ECO:0000313" key="4">
    <source>
        <dbReference type="RefSeq" id="XP_071933751.1"/>
    </source>
</evidence>
<name>A0ABM4WPQ0_COFAR</name>
<dbReference type="Gene3D" id="3.10.10.10">
    <property type="entry name" value="HIV Type 1 Reverse Transcriptase, subunit A, domain 1"/>
    <property type="match status" value="1"/>
</dbReference>
<dbReference type="InterPro" id="IPR043502">
    <property type="entry name" value="DNA/RNA_pol_sf"/>
</dbReference>
<dbReference type="Pfam" id="PF08284">
    <property type="entry name" value="RVP_2"/>
    <property type="match status" value="1"/>
</dbReference>
<sequence>MGRGTGGVRTAGVPRGAFARGGRNGQGQVRETPSGGQAVTPQVSCGYCGKSNHVENDCWKKSGKCLDCEIRVGERKLLADWMSLAIKGYDVILVMDWLTRYHAQLNCKMKTVELCIPGEATLKLDVRGRLASSALISGIRVRKMLSKGAQAYLAFLINTPSDKVKLEDMPVVKEYPDVFSEKLESFSLEREIAFKIDVTSGVAPISKTPYRMAPAELKELKLQLQDLLERGERKILDPIVVLWIEEAREKVKLICQRIQIAQSRQKSYADNRRKDLEFWIGDQVFLKITPLKASLMAGKEKKLQSRFVGPYKILQRVGNVAYKLELPPSLSRIHNIFHVSILKKYHPDPSHVLQPENIEIDEALTYEERPVKLLDRKVKELRNKRIPLVKVLWKNHGVEEATWEVEEEIQKKYLDLFPDQGMNFVDEILLRR</sequence>
<gene>
    <name evidence="4" type="primary">LOC140036293</name>
</gene>
<dbReference type="PANTHER" id="PTHR46148">
    <property type="entry name" value="CHROMO DOMAIN-CONTAINING PROTEIN"/>
    <property type="match status" value="1"/>
</dbReference>
<protein>
    <recommendedName>
        <fullName evidence="2">Tf2-1-like SH3-like domain-containing protein</fullName>
    </recommendedName>
</protein>
<feature type="compositionally biased region" description="Polar residues" evidence="1">
    <location>
        <begin position="26"/>
        <end position="39"/>
    </location>
</feature>
<dbReference type="RefSeq" id="XP_071933751.1">
    <property type="nucleotide sequence ID" value="XM_072077650.1"/>
</dbReference>
<dbReference type="GeneID" id="140036293"/>
<organism evidence="3 4">
    <name type="scientific">Coffea arabica</name>
    <name type="common">Arabian coffee</name>
    <dbReference type="NCBI Taxonomy" id="13443"/>
    <lineage>
        <taxon>Eukaryota</taxon>
        <taxon>Viridiplantae</taxon>
        <taxon>Streptophyta</taxon>
        <taxon>Embryophyta</taxon>
        <taxon>Tracheophyta</taxon>
        <taxon>Spermatophyta</taxon>
        <taxon>Magnoliopsida</taxon>
        <taxon>eudicotyledons</taxon>
        <taxon>Gunneridae</taxon>
        <taxon>Pentapetalae</taxon>
        <taxon>asterids</taxon>
        <taxon>lamiids</taxon>
        <taxon>Gentianales</taxon>
        <taxon>Rubiaceae</taxon>
        <taxon>Ixoroideae</taxon>
        <taxon>Gardenieae complex</taxon>
        <taxon>Bertiereae - Coffeeae clade</taxon>
        <taxon>Coffeeae</taxon>
        <taxon>Coffea</taxon>
    </lineage>
</organism>
<evidence type="ECO:0000259" key="2">
    <source>
        <dbReference type="Pfam" id="PF24626"/>
    </source>
</evidence>
<dbReference type="PANTHER" id="PTHR46148:SF57">
    <property type="entry name" value="OS12G0499874 PROTEIN"/>
    <property type="match status" value="1"/>
</dbReference>
<feature type="domain" description="Tf2-1-like SH3-like" evidence="2">
    <location>
        <begin position="281"/>
        <end position="346"/>
    </location>
</feature>
<accession>A0ABM4WPQ0</accession>
<dbReference type="Proteomes" id="UP001652660">
    <property type="component" value="Chromosome 2e"/>
</dbReference>
<dbReference type="Gene3D" id="2.40.70.10">
    <property type="entry name" value="Acid Proteases"/>
    <property type="match status" value="1"/>
</dbReference>
<reference evidence="4" key="1">
    <citation type="submission" date="2025-08" db="UniProtKB">
        <authorList>
            <consortium name="RefSeq"/>
        </authorList>
    </citation>
    <scope>IDENTIFICATION</scope>
    <source>
        <tissue evidence="4">Leaves</tissue>
    </source>
</reference>
<dbReference type="InterPro" id="IPR021109">
    <property type="entry name" value="Peptidase_aspartic_dom_sf"/>
</dbReference>
<dbReference type="SUPFAM" id="SSF56672">
    <property type="entry name" value="DNA/RNA polymerases"/>
    <property type="match status" value="1"/>
</dbReference>
<keyword evidence="3" id="KW-1185">Reference proteome</keyword>
<proteinExistence type="predicted"/>